<reference evidence="1" key="1">
    <citation type="submission" date="2018-05" db="EMBL/GenBank/DDBJ databases">
        <authorList>
            <person name="Lanie J.A."/>
            <person name="Ng W.-L."/>
            <person name="Kazmierczak K.M."/>
            <person name="Andrzejewski T.M."/>
            <person name="Davidsen T.M."/>
            <person name="Wayne K.J."/>
            <person name="Tettelin H."/>
            <person name="Glass J.I."/>
            <person name="Rusch D."/>
            <person name="Podicherti R."/>
            <person name="Tsui H.-C.T."/>
            <person name="Winkler M.E."/>
        </authorList>
    </citation>
    <scope>NUCLEOTIDE SEQUENCE</scope>
</reference>
<name>A0A382N284_9ZZZZ</name>
<gene>
    <name evidence="1" type="ORF">METZ01_LOCUS308040</name>
</gene>
<sequence length="43" mass="4413">MKIISGLVVGALINGVFWVLYNATGNLIPSILVTASVSIVVIG</sequence>
<proteinExistence type="predicted"/>
<accession>A0A382N284</accession>
<dbReference type="EMBL" id="UINC01097465">
    <property type="protein sequence ID" value="SVC55186.1"/>
    <property type="molecule type" value="Genomic_DNA"/>
</dbReference>
<evidence type="ECO:0000313" key="1">
    <source>
        <dbReference type="EMBL" id="SVC55186.1"/>
    </source>
</evidence>
<organism evidence="1">
    <name type="scientific">marine metagenome</name>
    <dbReference type="NCBI Taxonomy" id="408172"/>
    <lineage>
        <taxon>unclassified sequences</taxon>
        <taxon>metagenomes</taxon>
        <taxon>ecological metagenomes</taxon>
    </lineage>
</organism>
<dbReference type="AlphaFoldDB" id="A0A382N284"/>
<feature type="non-terminal residue" evidence="1">
    <location>
        <position position="43"/>
    </location>
</feature>
<protein>
    <submittedName>
        <fullName evidence="1">Uncharacterized protein</fullName>
    </submittedName>
</protein>